<keyword evidence="2" id="KW-1133">Transmembrane helix</keyword>
<feature type="transmembrane region" description="Helical" evidence="2">
    <location>
        <begin position="87"/>
        <end position="106"/>
    </location>
</feature>
<dbReference type="AlphaFoldDB" id="A0A8T0R2F2"/>
<evidence type="ECO:0000313" key="3">
    <source>
        <dbReference type="EMBL" id="KAG2579751.1"/>
    </source>
</evidence>
<comment type="caution">
    <text evidence="3">The sequence shown here is derived from an EMBL/GenBank/DDBJ whole genome shotgun (WGS) entry which is preliminary data.</text>
</comment>
<evidence type="ECO:0000256" key="1">
    <source>
        <dbReference type="SAM" id="MobiDB-lite"/>
    </source>
</evidence>
<proteinExistence type="predicted"/>
<dbReference type="Proteomes" id="UP000823388">
    <property type="component" value="Chromosome 6N"/>
</dbReference>
<keyword evidence="2" id="KW-0812">Transmembrane</keyword>
<feature type="region of interest" description="Disordered" evidence="1">
    <location>
        <begin position="27"/>
        <end position="83"/>
    </location>
</feature>
<keyword evidence="2" id="KW-0472">Membrane</keyword>
<evidence type="ECO:0008006" key="5">
    <source>
        <dbReference type="Google" id="ProtNLM"/>
    </source>
</evidence>
<sequence length="114" mass="12950">MKILRSKKRKFRFRVFLRLPARLRPFAKTPRLSPPNIYGDCSEKKRPASSPSRSLSLPLARSLPPQRSHSDGRRRTSGLQAERTPDAARPALFLLVLLLSFLFLFYSEVSAPSA</sequence>
<reference evidence="3" key="1">
    <citation type="submission" date="2020-05" db="EMBL/GenBank/DDBJ databases">
        <title>WGS assembly of Panicum virgatum.</title>
        <authorList>
            <person name="Lovell J.T."/>
            <person name="Jenkins J."/>
            <person name="Shu S."/>
            <person name="Juenger T.E."/>
            <person name="Schmutz J."/>
        </authorList>
    </citation>
    <scope>NUCLEOTIDE SEQUENCE</scope>
    <source>
        <strain evidence="3">AP13</strain>
    </source>
</reference>
<name>A0A8T0R2F2_PANVG</name>
<keyword evidence="4" id="KW-1185">Reference proteome</keyword>
<feature type="compositionally biased region" description="Low complexity" evidence="1">
    <location>
        <begin position="48"/>
        <end position="67"/>
    </location>
</feature>
<evidence type="ECO:0000256" key="2">
    <source>
        <dbReference type="SAM" id="Phobius"/>
    </source>
</evidence>
<dbReference type="EMBL" id="CM029048">
    <property type="protein sequence ID" value="KAG2579751.1"/>
    <property type="molecule type" value="Genomic_DNA"/>
</dbReference>
<gene>
    <name evidence="3" type="ORF">PVAP13_6NG272755</name>
</gene>
<evidence type="ECO:0000313" key="4">
    <source>
        <dbReference type="Proteomes" id="UP000823388"/>
    </source>
</evidence>
<protein>
    <recommendedName>
        <fullName evidence="5">Transmembrane protein</fullName>
    </recommendedName>
</protein>
<organism evidence="3 4">
    <name type="scientific">Panicum virgatum</name>
    <name type="common">Blackwell switchgrass</name>
    <dbReference type="NCBI Taxonomy" id="38727"/>
    <lineage>
        <taxon>Eukaryota</taxon>
        <taxon>Viridiplantae</taxon>
        <taxon>Streptophyta</taxon>
        <taxon>Embryophyta</taxon>
        <taxon>Tracheophyta</taxon>
        <taxon>Spermatophyta</taxon>
        <taxon>Magnoliopsida</taxon>
        <taxon>Liliopsida</taxon>
        <taxon>Poales</taxon>
        <taxon>Poaceae</taxon>
        <taxon>PACMAD clade</taxon>
        <taxon>Panicoideae</taxon>
        <taxon>Panicodae</taxon>
        <taxon>Paniceae</taxon>
        <taxon>Panicinae</taxon>
        <taxon>Panicum</taxon>
        <taxon>Panicum sect. Hiantes</taxon>
    </lineage>
</organism>
<accession>A0A8T0R2F2</accession>